<dbReference type="Pfam" id="PF06325">
    <property type="entry name" value="PrmA"/>
    <property type="match status" value="1"/>
</dbReference>
<evidence type="ECO:0000256" key="3">
    <source>
        <dbReference type="ARBA" id="ARBA00022603"/>
    </source>
</evidence>
<feature type="binding site" evidence="6">
    <location>
        <position position="159"/>
    </location>
    <ligand>
        <name>S-adenosyl-L-methionine</name>
        <dbReference type="ChEBI" id="CHEBI:59789"/>
    </ligand>
</feature>
<dbReference type="CDD" id="cd02440">
    <property type="entry name" value="AdoMet_MTases"/>
    <property type="match status" value="1"/>
</dbReference>
<dbReference type="EMBL" id="JACHFH010000006">
    <property type="protein sequence ID" value="MBB5335577.1"/>
    <property type="molecule type" value="Genomic_DNA"/>
</dbReference>
<evidence type="ECO:0000313" key="8">
    <source>
        <dbReference type="Proteomes" id="UP000559117"/>
    </source>
</evidence>
<dbReference type="InterPro" id="IPR004498">
    <property type="entry name" value="Ribosomal_PrmA_MeTrfase"/>
</dbReference>
<proteinExistence type="inferred from homology"/>
<dbReference type="RefSeq" id="WP_183859683.1">
    <property type="nucleotide sequence ID" value="NZ_JACHFH010000006.1"/>
</dbReference>
<evidence type="ECO:0000256" key="2">
    <source>
        <dbReference type="ARBA" id="ARBA00022490"/>
    </source>
</evidence>
<dbReference type="GO" id="GO:0005840">
    <property type="term" value="C:ribosome"/>
    <property type="evidence" value="ECO:0007669"/>
    <property type="project" value="UniProtKB-KW"/>
</dbReference>
<dbReference type="AlphaFoldDB" id="A0A840UIZ1"/>
<comment type="function">
    <text evidence="6">Methylates ribosomal protein L11.</text>
</comment>
<dbReference type="InterPro" id="IPR050078">
    <property type="entry name" value="Ribosomal_L11_MeTrfase_PrmA"/>
</dbReference>
<sequence length="312" mass="35147">MEWMQVSVRTSHEAMDIIAEIFSDLGANGVSMDDPAIVNDYINSNLWDYTDIPLQENTTVVTVTAWLAKDEKIDAKMMQLNTRLEKLSKEIYTAPCELIVSTIKEEDWANNWKQYFHPTKIADRIVVKPSWEEYQTQADEVIVELDPGCAFGTGTHPTTSMCVGFMEQYLHEDTKLFDVGTGSGILAICAAKLGLKDIQAADYDDVAVKVANQNIKQNKVEDKIECFQSDLLKNFKGKANFISANIIADIIIRLFDELPDKLEHDGILLASGIIEDRLADIEQAAQQHSMYIAEMHKKGGWVALIIKFKDHK</sequence>
<feature type="binding site" evidence="6">
    <location>
        <position position="245"/>
    </location>
    <ligand>
        <name>S-adenosyl-L-methionine</name>
        <dbReference type="ChEBI" id="CHEBI:59789"/>
    </ligand>
</feature>
<dbReference type="Gene3D" id="3.40.50.150">
    <property type="entry name" value="Vaccinia Virus protein VP39"/>
    <property type="match status" value="1"/>
</dbReference>
<evidence type="ECO:0000313" key="7">
    <source>
        <dbReference type="EMBL" id="MBB5335577.1"/>
    </source>
</evidence>
<comment type="catalytic activity">
    <reaction evidence="6">
        <text>L-lysyl-[protein] + 3 S-adenosyl-L-methionine = N(6),N(6),N(6)-trimethyl-L-lysyl-[protein] + 3 S-adenosyl-L-homocysteine + 3 H(+)</text>
        <dbReference type="Rhea" id="RHEA:54192"/>
        <dbReference type="Rhea" id="RHEA-COMP:9752"/>
        <dbReference type="Rhea" id="RHEA-COMP:13826"/>
        <dbReference type="ChEBI" id="CHEBI:15378"/>
        <dbReference type="ChEBI" id="CHEBI:29969"/>
        <dbReference type="ChEBI" id="CHEBI:57856"/>
        <dbReference type="ChEBI" id="CHEBI:59789"/>
        <dbReference type="ChEBI" id="CHEBI:61961"/>
    </reaction>
</comment>
<dbReference type="GO" id="GO:0032259">
    <property type="term" value="P:methylation"/>
    <property type="evidence" value="ECO:0007669"/>
    <property type="project" value="UniProtKB-KW"/>
</dbReference>
<keyword evidence="7" id="KW-0687">Ribonucleoprotein</keyword>
<dbReference type="EC" id="2.1.1.-" evidence="6"/>
<feature type="binding site" evidence="6">
    <location>
        <position position="180"/>
    </location>
    <ligand>
        <name>S-adenosyl-L-methionine</name>
        <dbReference type="ChEBI" id="CHEBI:59789"/>
    </ligand>
</feature>
<comment type="subcellular location">
    <subcellularLocation>
        <location evidence="6">Cytoplasm</location>
    </subcellularLocation>
</comment>
<name>A0A840UIZ1_9FIRM</name>
<evidence type="ECO:0000256" key="5">
    <source>
        <dbReference type="ARBA" id="ARBA00022691"/>
    </source>
</evidence>
<dbReference type="InterPro" id="IPR029063">
    <property type="entry name" value="SAM-dependent_MTases_sf"/>
</dbReference>
<reference evidence="7 8" key="1">
    <citation type="submission" date="2020-08" db="EMBL/GenBank/DDBJ databases">
        <title>Genomic Encyclopedia of Type Strains, Phase IV (KMG-IV): sequencing the most valuable type-strain genomes for metagenomic binning, comparative biology and taxonomic classification.</title>
        <authorList>
            <person name="Goeker M."/>
        </authorList>
    </citation>
    <scope>NUCLEOTIDE SEQUENCE [LARGE SCALE GENOMIC DNA]</scope>
    <source>
        <strain evidence="7 8">DSM 24661</strain>
    </source>
</reference>
<dbReference type="GO" id="GO:0008276">
    <property type="term" value="F:protein methyltransferase activity"/>
    <property type="evidence" value="ECO:0007669"/>
    <property type="project" value="UniProtKB-UniRule"/>
</dbReference>
<evidence type="ECO:0000256" key="4">
    <source>
        <dbReference type="ARBA" id="ARBA00022679"/>
    </source>
</evidence>
<comment type="caution">
    <text evidence="7">The sequence shown here is derived from an EMBL/GenBank/DDBJ whole genome shotgun (WGS) entry which is preliminary data.</text>
</comment>
<dbReference type="PIRSF" id="PIRSF000401">
    <property type="entry name" value="RPL11_MTase"/>
    <property type="match status" value="1"/>
</dbReference>
<comment type="similarity">
    <text evidence="1 6">Belongs to the methyltransferase superfamily. PrmA family.</text>
</comment>
<keyword evidence="5 6" id="KW-0949">S-adenosyl-L-methionine</keyword>
<protein>
    <recommendedName>
        <fullName evidence="6">Ribosomal protein L11 methyltransferase</fullName>
        <shortName evidence="6">L11 Mtase</shortName>
        <ecNumber evidence="6">2.1.1.-</ecNumber>
    </recommendedName>
</protein>
<dbReference type="GO" id="GO:0005737">
    <property type="term" value="C:cytoplasm"/>
    <property type="evidence" value="ECO:0007669"/>
    <property type="project" value="UniProtKB-SubCell"/>
</dbReference>
<keyword evidence="3 6" id="KW-0489">Methyltransferase</keyword>
<dbReference type="NCBIfam" id="TIGR00406">
    <property type="entry name" value="prmA"/>
    <property type="match status" value="1"/>
</dbReference>
<dbReference type="SUPFAM" id="SSF53335">
    <property type="entry name" value="S-adenosyl-L-methionine-dependent methyltransferases"/>
    <property type="match status" value="1"/>
</dbReference>
<organism evidence="7 8">
    <name type="scientific">Pectinatus brassicae</name>
    <dbReference type="NCBI Taxonomy" id="862415"/>
    <lineage>
        <taxon>Bacteria</taxon>
        <taxon>Bacillati</taxon>
        <taxon>Bacillota</taxon>
        <taxon>Negativicutes</taxon>
        <taxon>Selenomonadales</taxon>
        <taxon>Selenomonadaceae</taxon>
        <taxon>Pectinatus</taxon>
    </lineage>
</organism>
<evidence type="ECO:0000256" key="1">
    <source>
        <dbReference type="ARBA" id="ARBA00009741"/>
    </source>
</evidence>
<feature type="binding site" evidence="6">
    <location>
        <position position="202"/>
    </location>
    <ligand>
        <name>S-adenosyl-L-methionine</name>
        <dbReference type="ChEBI" id="CHEBI:59789"/>
    </ligand>
</feature>
<dbReference type="PANTHER" id="PTHR43648">
    <property type="entry name" value="ELECTRON TRANSFER FLAVOPROTEIN BETA SUBUNIT LYSINE METHYLTRANSFERASE"/>
    <property type="match status" value="1"/>
</dbReference>
<dbReference type="PANTHER" id="PTHR43648:SF1">
    <property type="entry name" value="ELECTRON TRANSFER FLAVOPROTEIN BETA SUBUNIT LYSINE METHYLTRANSFERASE"/>
    <property type="match status" value="1"/>
</dbReference>
<accession>A0A840UIZ1</accession>
<evidence type="ECO:0000256" key="6">
    <source>
        <dbReference type="HAMAP-Rule" id="MF_00735"/>
    </source>
</evidence>
<dbReference type="Proteomes" id="UP000559117">
    <property type="component" value="Unassembled WGS sequence"/>
</dbReference>
<gene>
    <name evidence="6" type="primary">prmA</name>
    <name evidence="7" type="ORF">HNR32_000704</name>
</gene>
<keyword evidence="7" id="KW-0689">Ribosomal protein</keyword>
<keyword evidence="4 6" id="KW-0808">Transferase</keyword>
<dbReference type="HAMAP" id="MF_00735">
    <property type="entry name" value="Methyltr_PrmA"/>
    <property type="match status" value="1"/>
</dbReference>
<keyword evidence="8" id="KW-1185">Reference proteome</keyword>
<keyword evidence="2 6" id="KW-0963">Cytoplasm</keyword>